<comment type="caution">
    <text evidence="4">The sequence shown here is derived from an EMBL/GenBank/DDBJ whole genome shotgun (WGS) entry which is preliminary data.</text>
</comment>
<evidence type="ECO:0000313" key="4">
    <source>
        <dbReference type="EMBL" id="KKY39794.1"/>
    </source>
</evidence>
<dbReference type="Gene3D" id="3.40.50.12780">
    <property type="entry name" value="N-terminal domain of ligase-like"/>
    <property type="match status" value="1"/>
</dbReference>
<dbReference type="SUPFAM" id="SSF56801">
    <property type="entry name" value="Acetyl-CoA synthetase-like"/>
    <property type="match status" value="1"/>
</dbReference>
<evidence type="ECO:0000259" key="3">
    <source>
        <dbReference type="Pfam" id="PF00501"/>
    </source>
</evidence>
<proteinExistence type="inferred from homology"/>
<feature type="domain" description="AMP-dependent synthetase/ligase" evidence="3">
    <location>
        <begin position="41"/>
        <end position="440"/>
    </location>
</feature>
<accession>A0A0G2G133</accession>
<dbReference type="GO" id="GO:0016405">
    <property type="term" value="F:CoA-ligase activity"/>
    <property type="evidence" value="ECO:0007669"/>
    <property type="project" value="TreeGrafter"/>
</dbReference>
<dbReference type="AlphaFoldDB" id="A0A0G2G133"/>
<evidence type="ECO:0000313" key="5">
    <source>
        <dbReference type="Proteomes" id="UP000034680"/>
    </source>
</evidence>
<evidence type="ECO:0000256" key="2">
    <source>
        <dbReference type="ARBA" id="ARBA00022598"/>
    </source>
</evidence>
<sequence>MIYGQGNTFPVPNQDLLTFLFDSEHCTAKDDTPIHAEAEDPTNSTLTKSQARLLTTQVAHFLRTRYDIGSAGPGGDVVLTVSSGQSRLPCVFFGVAAAGGIYAAASPSSTPAALARLAREAGPAKVLVCSRESRETAVSAAHEAGIPLARVLVLTSYPEFTLQSADGGARCDANPRDGVLQWTAVTDPEVLARTPVCLIYSSGTTTGAPKGVLLSHANMVAEAFLPSLINRRAWASRPPLNADDAPPLGQGYRTLAHLPPAHVSGVQGYFVNPLLDGGIVYWMPAPAGGGGFDMAAFLRYIESLRITSFFTAPPVYEAVAKCILYRPGLVGDKTLRSLRVAYSGGTRLRLGAAAGALRGRMGDPEGGRPLHISQTFGATESTGAATHMPPDRAGWDTLDSVGELLPNMWMRLVDDEDRDVPVGMPGEALLKGPVVMMGYHNNPEANAAVFTPDGWFRTGDVLKVEDGLVYYVDRKQVCL</sequence>
<dbReference type="PANTHER" id="PTHR24096">
    <property type="entry name" value="LONG-CHAIN-FATTY-ACID--COA LIGASE"/>
    <property type="match status" value="1"/>
</dbReference>
<keyword evidence="2 4" id="KW-0436">Ligase</keyword>
<dbReference type="InterPro" id="IPR000873">
    <property type="entry name" value="AMP-dep_synth/lig_dom"/>
</dbReference>
<dbReference type="Proteomes" id="UP000034680">
    <property type="component" value="Unassembled WGS sequence"/>
</dbReference>
<name>A0A0G2G133_9PEZI</name>
<reference evidence="4 5" key="1">
    <citation type="submission" date="2015-05" db="EMBL/GenBank/DDBJ databases">
        <title>Distinctive expansion of gene families associated with plant cell wall degradation and secondary metabolism in the genomes of grapevine trunk pathogens.</title>
        <authorList>
            <person name="Lawrence D.P."/>
            <person name="Travadon R."/>
            <person name="Rolshausen P.E."/>
            <person name="Baumgartner K."/>
        </authorList>
    </citation>
    <scope>NUCLEOTIDE SEQUENCE [LARGE SCALE GENOMIC DNA]</scope>
    <source>
        <strain evidence="4">DA912</strain>
    </source>
</reference>
<dbReference type="GO" id="GO:0019748">
    <property type="term" value="P:secondary metabolic process"/>
    <property type="evidence" value="ECO:0007669"/>
    <property type="project" value="TreeGrafter"/>
</dbReference>
<comment type="similarity">
    <text evidence="1">Belongs to the ATP-dependent AMP-binding enzyme family.</text>
</comment>
<reference evidence="4 5" key="2">
    <citation type="submission" date="2015-05" db="EMBL/GenBank/DDBJ databases">
        <authorList>
            <person name="Morales-Cruz A."/>
            <person name="Amrine K.C."/>
            <person name="Cantu D."/>
        </authorList>
    </citation>
    <scope>NUCLEOTIDE SEQUENCE [LARGE SCALE GENOMIC DNA]</scope>
    <source>
        <strain evidence="4">DA912</strain>
    </source>
</reference>
<dbReference type="Pfam" id="PF00501">
    <property type="entry name" value="AMP-binding"/>
    <property type="match status" value="1"/>
</dbReference>
<evidence type="ECO:0000256" key="1">
    <source>
        <dbReference type="ARBA" id="ARBA00006432"/>
    </source>
</evidence>
<dbReference type="PANTHER" id="PTHR24096:SF149">
    <property type="entry name" value="AMP-BINDING DOMAIN-CONTAINING PROTEIN-RELATED"/>
    <property type="match status" value="1"/>
</dbReference>
<protein>
    <submittedName>
        <fullName evidence="4">Putative 4-coumarateligase</fullName>
    </submittedName>
</protein>
<dbReference type="STRING" id="1214573.A0A0G2G133"/>
<organism evidence="4 5">
    <name type="scientific">Diaporthe ampelina</name>
    <dbReference type="NCBI Taxonomy" id="1214573"/>
    <lineage>
        <taxon>Eukaryota</taxon>
        <taxon>Fungi</taxon>
        <taxon>Dikarya</taxon>
        <taxon>Ascomycota</taxon>
        <taxon>Pezizomycotina</taxon>
        <taxon>Sordariomycetes</taxon>
        <taxon>Sordariomycetidae</taxon>
        <taxon>Diaporthales</taxon>
        <taxon>Diaporthaceae</taxon>
        <taxon>Diaporthe</taxon>
    </lineage>
</organism>
<keyword evidence="5" id="KW-1185">Reference proteome</keyword>
<dbReference type="EMBL" id="LCUC01000007">
    <property type="protein sequence ID" value="KKY39794.1"/>
    <property type="molecule type" value="Genomic_DNA"/>
</dbReference>
<dbReference type="OrthoDB" id="6509636at2759"/>
<gene>
    <name evidence="4" type="ORF">UCDDA912_g00109</name>
</gene>
<dbReference type="InterPro" id="IPR042099">
    <property type="entry name" value="ANL_N_sf"/>
</dbReference>